<dbReference type="InterPro" id="IPR002052">
    <property type="entry name" value="DNA_methylase_N6_adenine_CS"/>
</dbReference>
<evidence type="ECO:0000313" key="4">
    <source>
        <dbReference type="Proteomes" id="UP001596392"/>
    </source>
</evidence>
<dbReference type="SUPFAM" id="SSF53335">
    <property type="entry name" value="S-adenosyl-L-methionine-dependent methyltransferases"/>
    <property type="match status" value="1"/>
</dbReference>
<organism evidence="3 4">
    <name type="scientific">Catellatospora aurea</name>
    <dbReference type="NCBI Taxonomy" id="1337874"/>
    <lineage>
        <taxon>Bacteria</taxon>
        <taxon>Bacillati</taxon>
        <taxon>Actinomycetota</taxon>
        <taxon>Actinomycetes</taxon>
        <taxon>Micromonosporales</taxon>
        <taxon>Micromonosporaceae</taxon>
        <taxon>Catellatospora</taxon>
    </lineage>
</organism>
<reference evidence="4" key="1">
    <citation type="journal article" date="2019" name="Int. J. Syst. Evol. Microbiol.">
        <title>The Global Catalogue of Microorganisms (GCM) 10K type strain sequencing project: providing services to taxonomists for standard genome sequencing and annotation.</title>
        <authorList>
            <consortium name="The Broad Institute Genomics Platform"/>
            <consortium name="The Broad Institute Genome Sequencing Center for Infectious Disease"/>
            <person name="Wu L."/>
            <person name="Ma J."/>
        </authorList>
    </citation>
    <scope>NUCLEOTIDE SEQUENCE [LARGE SCALE GENOMIC DNA]</scope>
    <source>
        <strain evidence="4">CGMCC 1.9106</strain>
    </source>
</reference>
<comment type="caution">
    <text evidence="3">The sequence shown here is derived from an EMBL/GenBank/DDBJ whole genome shotgun (WGS) entry which is preliminary data.</text>
</comment>
<dbReference type="InterPro" id="IPR029063">
    <property type="entry name" value="SAM-dependent_MTases_sf"/>
</dbReference>
<dbReference type="NCBIfam" id="TIGR00095">
    <property type="entry name" value="16S rRNA (guanine(966)-N(2))-methyltransferase RsmD"/>
    <property type="match status" value="1"/>
</dbReference>
<sequence>MSRPRPCRSVVIVTRIVAGRYGGRRLHAPTGRDTRPTSDRVREALFSALEAMTDLSGARVLDLFAGSGAVGLEALSRGASHVLLVESDAKAIRVIRENIATLGAGAAARVAAGKATTVLAGGPADGAYDVVFADPPYALSEEDLAAVLSGLAGHGWLAEDAVLVVERSSRSPEPTWVQGITGERGRRYGETALWYGRAVAQSGGAVLPEG</sequence>
<keyword evidence="1 3" id="KW-0489">Methyltransferase</keyword>
<protein>
    <submittedName>
        <fullName evidence="3">16S rRNA (Guanine(966)-N(2))-methyltransferase RsmD</fullName>
        <ecNumber evidence="3">2.1.1.171</ecNumber>
    </submittedName>
</protein>
<dbReference type="PANTHER" id="PTHR43542">
    <property type="entry name" value="METHYLTRANSFERASE"/>
    <property type="match status" value="1"/>
</dbReference>
<dbReference type="Pfam" id="PF03602">
    <property type="entry name" value="Cons_hypoth95"/>
    <property type="match status" value="1"/>
</dbReference>
<dbReference type="EMBL" id="JBHTAC010000014">
    <property type="protein sequence ID" value="MFC7244081.1"/>
    <property type="molecule type" value="Genomic_DNA"/>
</dbReference>
<dbReference type="PIRSF" id="PIRSF004553">
    <property type="entry name" value="CHP00095"/>
    <property type="match status" value="1"/>
</dbReference>
<proteinExistence type="predicted"/>
<gene>
    <name evidence="3" type="primary">rsmD</name>
    <name evidence="3" type="ORF">ACFQO7_16540</name>
</gene>
<evidence type="ECO:0000256" key="2">
    <source>
        <dbReference type="ARBA" id="ARBA00022679"/>
    </source>
</evidence>
<keyword evidence="4" id="KW-1185">Reference proteome</keyword>
<evidence type="ECO:0000256" key="1">
    <source>
        <dbReference type="ARBA" id="ARBA00022603"/>
    </source>
</evidence>
<dbReference type="PANTHER" id="PTHR43542:SF1">
    <property type="entry name" value="METHYLTRANSFERASE"/>
    <property type="match status" value="1"/>
</dbReference>
<dbReference type="EC" id="2.1.1.171" evidence="3"/>
<dbReference type="GO" id="GO:0052913">
    <property type="term" value="F:16S rRNA (guanine(966)-N(2))-methyltransferase activity"/>
    <property type="evidence" value="ECO:0007669"/>
    <property type="project" value="UniProtKB-EC"/>
</dbReference>
<dbReference type="RefSeq" id="WP_376807171.1">
    <property type="nucleotide sequence ID" value="NZ_JBHTAC010000014.1"/>
</dbReference>
<dbReference type="CDD" id="cd02440">
    <property type="entry name" value="AdoMet_MTases"/>
    <property type="match status" value="1"/>
</dbReference>
<accession>A0ABW2GVP3</accession>
<dbReference type="InterPro" id="IPR004398">
    <property type="entry name" value="RNA_MeTrfase_RsmD"/>
</dbReference>
<keyword evidence="2 3" id="KW-0808">Transferase</keyword>
<name>A0ABW2GVP3_9ACTN</name>
<dbReference type="Gene3D" id="3.40.50.150">
    <property type="entry name" value="Vaccinia Virus protein VP39"/>
    <property type="match status" value="1"/>
</dbReference>
<dbReference type="Proteomes" id="UP001596392">
    <property type="component" value="Unassembled WGS sequence"/>
</dbReference>
<evidence type="ECO:0000313" key="3">
    <source>
        <dbReference type="EMBL" id="MFC7244081.1"/>
    </source>
</evidence>
<dbReference type="PROSITE" id="PS00092">
    <property type="entry name" value="N6_MTASE"/>
    <property type="match status" value="1"/>
</dbReference>